<reference evidence="6 7" key="1">
    <citation type="submission" date="2017-03" db="EMBL/GenBank/DDBJ databases">
        <authorList>
            <person name="Afonso C.L."/>
            <person name="Miller P.J."/>
            <person name="Scott M.A."/>
            <person name="Spackman E."/>
            <person name="Goraichik I."/>
            <person name="Dimitrov K.M."/>
            <person name="Suarez D.L."/>
            <person name="Swayne D.E."/>
        </authorList>
    </citation>
    <scope>NUCLEOTIDE SEQUENCE [LARGE SCALE GENOMIC DNA]</scope>
    <source>
        <strain evidence="6 7">CECT 8397</strain>
    </source>
</reference>
<feature type="transmembrane region" description="Helical" evidence="5">
    <location>
        <begin position="174"/>
        <end position="193"/>
    </location>
</feature>
<accession>A0A1Y5SLT1</accession>
<dbReference type="GO" id="GO:0016020">
    <property type="term" value="C:membrane"/>
    <property type="evidence" value="ECO:0007669"/>
    <property type="project" value="UniProtKB-SubCell"/>
</dbReference>
<dbReference type="AlphaFoldDB" id="A0A1Y5SLT1"/>
<evidence type="ECO:0000313" key="6">
    <source>
        <dbReference type="EMBL" id="SLN43371.1"/>
    </source>
</evidence>
<dbReference type="PANTHER" id="PTHR20855:SF3">
    <property type="entry name" value="LD03007P"/>
    <property type="match status" value="1"/>
</dbReference>
<dbReference type="InterPro" id="IPR004254">
    <property type="entry name" value="AdipoR/HlyIII-related"/>
</dbReference>
<evidence type="ECO:0000256" key="5">
    <source>
        <dbReference type="SAM" id="Phobius"/>
    </source>
</evidence>
<keyword evidence="7" id="KW-1185">Reference proteome</keyword>
<feature type="transmembrane region" description="Helical" evidence="5">
    <location>
        <begin position="149"/>
        <end position="168"/>
    </location>
</feature>
<evidence type="ECO:0000313" key="7">
    <source>
        <dbReference type="Proteomes" id="UP000193623"/>
    </source>
</evidence>
<dbReference type="Proteomes" id="UP000193623">
    <property type="component" value="Unassembled WGS sequence"/>
</dbReference>
<feature type="transmembrane region" description="Helical" evidence="5">
    <location>
        <begin position="25"/>
        <end position="46"/>
    </location>
</feature>
<keyword evidence="2 5" id="KW-0812">Transmembrane</keyword>
<keyword evidence="4 5" id="KW-0472">Membrane</keyword>
<protein>
    <submittedName>
        <fullName evidence="6">Hemolysin-III related</fullName>
    </submittedName>
</protein>
<evidence type="ECO:0000256" key="3">
    <source>
        <dbReference type="ARBA" id="ARBA00022989"/>
    </source>
</evidence>
<dbReference type="Pfam" id="PF03006">
    <property type="entry name" value="HlyIII"/>
    <property type="match status" value="1"/>
</dbReference>
<dbReference type="PANTHER" id="PTHR20855">
    <property type="entry name" value="ADIPOR/PROGESTIN RECEPTOR-RELATED"/>
    <property type="match status" value="1"/>
</dbReference>
<feature type="transmembrane region" description="Helical" evidence="5">
    <location>
        <begin position="120"/>
        <end position="137"/>
    </location>
</feature>
<evidence type="ECO:0000256" key="1">
    <source>
        <dbReference type="ARBA" id="ARBA00004141"/>
    </source>
</evidence>
<evidence type="ECO:0000256" key="2">
    <source>
        <dbReference type="ARBA" id="ARBA00022692"/>
    </source>
</evidence>
<feature type="transmembrane region" description="Helical" evidence="5">
    <location>
        <begin position="52"/>
        <end position="75"/>
    </location>
</feature>
<proteinExistence type="predicted"/>
<name>A0A1Y5SLT1_9RHOB</name>
<comment type="subcellular location">
    <subcellularLocation>
        <location evidence="1">Membrane</location>
        <topology evidence="1">Multi-pass membrane protein</topology>
    </subcellularLocation>
</comment>
<keyword evidence="3 5" id="KW-1133">Transmembrane helix</keyword>
<feature type="transmembrane region" description="Helical" evidence="5">
    <location>
        <begin position="205"/>
        <end position="225"/>
    </location>
</feature>
<organism evidence="6 7">
    <name type="scientific">Pseudooctadecabacter jejudonensis</name>
    <dbReference type="NCBI Taxonomy" id="1391910"/>
    <lineage>
        <taxon>Bacteria</taxon>
        <taxon>Pseudomonadati</taxon>
        <taxon>Pseudomonadota</taxon>
        <taxon>Alphaproteobacteria</taxon>
        <taxon>Rhodobacterales</taxon>
        <taxon>Paracoccaceae</taxon>
        <taxon>Pseudooctadecabacter</taxon>
    </lineage>
</organism>
<sequence length="226" mass="23780">MPYLNGMTHSDPYPKYALAERIADGVMHAAGVGFAITGTVFLLIWATATMDAGTIVGASVYGAALIASFVASACYHFTPWERLRPALRRIDHAAIYFKIAGTYTPLVVLIGSAFAYGVLTLVWVLAAIGAVAKLFFWGTRGGSGHMGTVLYLGLGWLSLALITSLFPVVPTAGLVLLGVGGATYTVGAVIFSLEGLRYQNAIWHGFVLAASVCFFAAIVIGMPQVA</sequence>
<gene>
    <name evidence="6" type="ORF">PSJ8397_02219</name>
</gene>
<evidence type="ECO:0000256" key="4">
    <source>
        <dbReference type="ARBA" id="ARBA00023136"/>
    </source>
</evidence>
<dbReference type="EMBL" id="FWFT01000003">
    <property type="protein sequence ID" value="SLN43371.1"/>
    <property type="molecule type" value="Genomic_DNA"/>
</dbReference>
<feature type="transmembrane region" description="Helical" evidence="5">
    <location>
        <begin position="95"/>
        <end position="114"/>
    </location>
</feature>